<keyword evidence="8" id="KW-0288">FMN</keyword>
<dbReference type="CDD" id="cd06207">
    <property type="entry name" value="CyPoR_like"/>
    <property type="match status" value="1"/>
</dbReference>
<dbReference type="RefSeq" id="XP_040724899.1">
    <property type="nucleotide sequence ID" value="XM_040871297.1"/>
</dbReference>
<dbReference type="AlphaFoldDB" id="A0A1Y2FC86"/>
<dbReference type="InterPro" id="IPR023173">
    <property type="entry name" value="NADPH_Cyt_P450_Rdtase_alpha"/>
</dbReference>
<dbReference type="InterPro" id="IPR017938">
    <property type="entry name" value="Riboflavin_synthase-like_b-brl"/>
</dbReference>
<dbReference type="EMBL" id="MCFI01000011">
    <property type="protein sequence ID" value="ORY81523.1"/>
    <property type="molecule type" value="Genomic_DNA"/>
</dbReference>
<dbReference type="SUPFAM" id="SSF52922">
    <property type="entry name" value="TK C-terminal domain-like"/>
    <property type="match status" value="1"/>
</dbReference>
<organism evidence="19 20">
    <name type="scientific">Protomyces lactucae-debilis</name>
    <dbReference type="NCBI Taxonomy" id="2754530"/>
    <lineage>
        <taxon>Eukaryota</taxon>
        <taxon>Fungi</taxon>
        <taxon>Dikarya</taxon>
        <taxon>Ascomycota</taxon>
        <taxon>Taphrinomycotina</taxon>
        <taxon>Taphrinomycetes</taxon>
        <taxon>Taphrinales</taxon>
        <taxon>Protomycetaceae</taxon>
        <taxon>Protomyces</taxon>
    </lineage>
</organism>
<dbReference type="Proteomes" id="UP000193685">
    <property type="component" value="Unassembled WGS sequence"/>
</dbReference>
<evidence type="ECO:0000256" key="10">
    <source>
        <dbReference type="ARBA" id="ARBA00022827"/>
    </source>
</evidence>
<dbReference type="InterPro" id="IPR001433">
    <property type="entry name" value="OxRdtase_FAD/NAD-bd"/>
</dbReference>
<dbReference type="Pfam" id="PF00175">
    <property type="entry name" value="NAD_binding_1"/>
    <property type="match status" value="1"/>
</dbReference>
<evidence type="ECO:0000256" key="1">
    <source>
        <dbReference type="ARBA" id="ARBA00001917"/>
    </source>
</evidence>
<comment type="caution">
    <text evidence="19">The sequence shown here is derived from an EMBL/GenBank/DDBJ whole genome shotgun (WGS) entry which is preliminary data.</text>
</comment>
<evidence type="ECO:0000256" key="3">
    <source>
        <dbReference type="ARBA" id="ARBA00004774"/>
    </source>
</evidence>
<dbReference type="Gene3D" id="2.40.30.10">
    <property type="entry name" value="Translation factors"/>
    <property type="match status" value="1"/>
</dbReference>
<evidence type="ECO:0000259" key="18">
    <source>
        <dbReference type="PROSITE" id="PS51384"/>
    </source>
</evidence>
<evidence type="ECO:0000256" key="11">
    <source>
        <dbReference type="ARBA" id="ARBA00022857"/>
    </source>
</evidence>
<dbReference type="Gene3D" id="3.40.50.80">
    <property type="entry name" value="Nucleotide-binding domain of ferredoxin-NADP reductase (FNR) module"/>
    <property type="match status" value="1"/>
</dbReference>
<dbReference type="PRINTS" id="PR00371">
    <property type="entry name" value="FPNCR"/>
</dbReference>
<dbReference type="GeneID" id="63787896"/>
<dbReference type="PANTHER" id="PTHR19384">
    <property type="entry name" value="NITRIC OXIDE SYNTHASE-RELATED"/>
    <property type="match status" value="1"/>
</dbReference>
<dbReference type="Gene3D" id="3.40.50.920">
    <property type="match status" value="1"/>
</dbReference>
<keyword evidence="5" id="KW-0813">Transport</keyword>
<dbReference type="InterPro" id="IPR001709">
    <property type="entry name" value="Flavoprot_Pyr_Nucl_cyt_Rdtase"/>
</dbReference>
<dbReference type="InterPro" id="IPR017927">
    <property type="entry name" value="FAD-bd_FR_type"/>
</dbReference>
<dbReference type="FunFam" id="3.40.50.80:FF:000011">
    <property type="entry name" value="Sulfite reductase flavoprotein component"/>
    <property type="match status" value="1"/>
</dbReference>
<evidence type="ECO:0000256" key="9">
    <source>
        <dbReference type="ARBA" id="ARBA00022723"/>
    </source>
</evidence>
<keyword evidence="14" id="KW-0408">Iron</keyword>
<evidence type="ECO:0000256" key="16">
    <source>
        <dbReference type="ARBA" id="ARBA00052219"/>
    </source>
</evidence>
<comment type="function">
    <text evidence="17">This enzyme catalyzes the 6-electron reduction of sulfite to sulfide. This is one of several activities required for the biosynthesis of L-cysteine from sulfate.</text>
</comment>
<dbReference type="Gene3D" id="3.40.50.970">
    <property type="match status" value="1"/>
</dbReference>
<comment type="cofactor">
    <cofactor evidence="2">
        <name>FAD</name>
        <dbReference type="ChEBI" id="CHEBI:57692"/>
    </cofactor>
</comment>
<comment type="pathway">
    <text evidence="3">Sulfur metabolism; hydrogen sulfide biosynthesis; hydrogen sulfide from sulfite (NADPH route): step 1/1.</text>
</comment>
<protein>
    <recommendedName>
        <fullName evidence="4">assimilatory sulfite reductase (NADPH)</fullName>
        <ecNumber evidence="4">1.8.1.2</ecNumber>
    </recommendedName>
</protein>
<dbReference type="SUPFAM" id="SSF53323">
    <property type="entry name" value="Pyruvate-ferredoxin oxidoreductase, PFOR, domain III"/>
    <property type="match status" value="1"/>
</dbReference>
<dbReference type="GO" id="GO:0046872">
    <property type="term" value="F:metal ion binding"/>
    <property type="evidence" value="ECO:0007669"/>
    <property type="project" value="UniProtKB-KW"/>
</dbReference>
<dbReference type="PROSITE" id="PS51384">
    <property type="entry name" value="FAD_FR"/>
    <property type="match status" value="1"/>
</dbReference>
<dbReference type="OMA" id="MIVAVNW"/>
<dbReference type="EC" id="1.8.1.2" evidence="4"/>
<evidence type="ECO:0000256" key="8">
    <source>
        <dbReference type="ARBA" id="ARBA00022643"/>
    </source>
</evidence>
<dbReference type="FunFam" id="3.40.50.920:FF:000007">
    <property type="entry name" value="Pyruvate:ferredoxin (Flavodoxin) oxidoreductase"/>
    <property type="match status" value="1"/>
</dbReference>
<evidence type="ECO:0000256" key="13">
    <source>
        <dbReference type="ARBA" id="ARBA00023002"/>
    </source>
</evidence>
<dbReference type="GO" id="GO:0005829">
    <property type="term" value="C:cytosol"/>
    <property type="evidence" value="ECO:0007669"/>
    <property type="project" value="TreeGrafter"/>
</dbReference>
<dbReference type="SUPFAM" id="SSF63380">
    <property type="entry name" value="Riboflavin synthase domain-like"/>
    <property type="match status" value="1"/>
</dbReference>
<keyword evidence="11" id="KW-0521">NADP</keyword>
<name>A0A1Y2FC86_PROLT</name>
<keyword evidence="13" id="KW-0560">Oxidoreductase</keyword>
<evidence type="ECO:0000256" key="2">
    <source>
        <dbReference type="ARBA" id="ARBA00001974"/>
    </source>
</evidence>
<dbReference type="InterPro" id="IPR009014">
    <property type="entry name" value="Transketo_C/PFOR_II"/>
</dbReference>
<comment type="catalytic activity">
    <reaction evidence="16">
        <text>hydrogen sulfide + 3 NADP(+) + 3 H2O = sulfite + 3 NADPH + 4 H(+)</text>
        <dbReference type="Rhea" id="RHEA:13801"/>
        <dbReference type="ChEBI" id="CHEBI:15377"/>
        <dbReference type="ChEBI" id="CHEBI:15378"/>
        <dbReference type="ChEBI" id="CHEBI:17359"/>
        <dbReference type="ChEBI" id="CHEBI:29919"/>
        <dbReference type="ChEBI" id="CHEBI:57783"/>
        <dbReference type="ChEBI" id="CHEBI:58349"/>
        <dbReference type="EC" id="1.8.1.2"/>
    </reaction>
</comment>
<evidence type="ECO:0000313" key="19">
    <source>
        <dbReference type="EMBL" id="ORY81523.1"/>
    </source>
</evidence>
<evidence type="ECO:0000313" key="20">
    <source>
        <dbReference type="Proteomes" id="UP000193685"/>
    </source>
</evidence>
<evidence type="ECO:0000256" key="12">
    <source>
        <dbReference type="ARBA" id="ARBA00022982"/>
    </source>
</evidence>
<dbReference type="FunFam" id="3.40.50.970:FF:000052">
    <property type="entry name" value="Sulfite reductase [NADPH] flavoprotein component"/>
    <property type="match status" value="1"/>
</dbReference>
<keyword evidence="15" id="KW-0411">Iron-sulfur</keyword>
<comment type="cofactor">
    <cofactor evidence="1">
        <name>FMN</name>
        <dbReference type="ChEBI" id="CHEBI:58210"/>
    </cofactor>
</comment>
<evidence type="ECO:0000256" key="7">
    <source>
        <dbReference type="ARBA" id="ARBA00022630"/>
    </source>
</evidence>
<sequence length="1041" mass="115066">MVPETAAELAGPTYCNGQTLIEQVSFALSDKIYSYGTEEQELDLSVARWAEAGQHNAAGNAVSFSRMQVRSGAASMILGNIFSRDNNLIKHASPSTILATSSSLIAMKPVLDQLSLLYSAATPLVAHVSSLDLSPITSNYVSDYSRALALSREGGYAVLTSTSAHEIQHMALLATLLSSELPTVHTYDGLRVARERTRVVDVLDQAALKRTYTRVLQQSDALSSKDEPADRVAKILKTLNAELGTEYGLFEYFGAADATSVAVVFGSPEAATAKLVALQLADAGTKIGIVNVRVYRPFAEEAFLRVLPATCTRVAVLGQVYTSDDVRDAAITSVLYSDVLSALAMSSVWASRKVAVVDVKYTREIVWRAGNMAAVLKQIGAGNNTIDVAALEDESNFGIEAEQFVQWDLDTQASAESATLLATILEAGQENVNYNKSFDNYAEGGLVHHEIKLSAKSIEAAYAVESASVAVVSNIQILKSYDVVKTIKENGTLLLKHAFKPEEIEAKLPDVFKHAIAGKSIKLILLNLASLGDEVDETAALQVAALKLFRPTLTTDQLIEQSTNVHEFVSRDQIKAIVEHLDTALLAFDIPAEWSTIEAATLPAFVTANSFAPNTEREVAYPENQQAGWQTAAKQIAFKEAYSFKSTLRPDVAEKTWQVKVQANRRLTPTTYDRNIFHIEFDITGTDLKYDLGESLGVHGHNDPEETRKFIEWYGLDAEDLIQVPSRTDTNVFETRTVYQALQQNVDLFGRPGKKFYEELSVYATDEHDRKILTSLGTPEGAVDFKRRAEVETVTYADLLEEFKSARPPVTELVKLIPATKRREYSISSSQKVHPNSVHLLVVVVDWKDQRDRERFGHCTRFLSNLQLGEQVTVSLKPSVMKLPPRPEQPIVMAGLGTGLAPFRAFVEERAWQKQQGMEIGACMLYLGSRHQKEEYLYGEEWEAYKDAGIITTLGQAFSRDQPQKVYIQDVMRSTLPDIQTALMAQEGSFYLCGPTWPVPDVQEVLEEAIRTQAQQDGTKVESAKVIEEWKEARRFVLEVY</sequence>
<evidence type="ECO:0000256" key="6">
    <source>
        <dbReference type="ARBA" id="ARBA00022485"/>
    </source>
</evidence>
<dbReference type="FunFam" id="1.20.990.10:FF:000010">
    <property type="entry name" value="Sulfite reductase [NADPH] flavoprotein component"/>
    <property type="match status" value="1"/>
</dbReference>
<dbReference type="GO" id="GO:0051539">
    <property type="term" value="F:4 iron, 4 sulfur cluster binding"/>
    <property type="evidence" value="ECO:0007669"/>
    <property type="project" value="UniProtKB-KW"/>
</dbReference>
<keyword evidence="7" id="KW-0285">Flavoprotein</keyword>
<evidence type="ECO:0000256" key="5">
    <source>
        <dbReference type="ARBA" id="ARBA00022448"/>
    </source>
</evidence>
<evidence type="ECO:0000256" key="14">
    <source>
        <dbReference type="ARBA" id="ARBA00023004"/>
    </source>
</evidence>
<reference evidence="19 20" key="1">
    <citation type="submission" date="2016-07" db="EMBL/GenBank/DDBJ databases">
        <title>Pervasive Adenine N6-methylation of Active Genes in Fungi.</title>
        <authorList>
            <consortium name="DOE Joint Genome Institute"/>
            <person name="Mondo S.J."/>
            <person name="Dannebaum R.O."/>
            <person name="Kuo R.C."/>
            <person name="Labutti K."/>
            <person name="Haridas S."/>
            <person name="Kuo A."/>
            <person name="Salamov A."/>
            <person name="Ahrendt S.R."/>
            <person name="Lipzen A."/>
            <person name="Sullivan W."/>
            <person name="Andreopoulos W.B."/>
            <person name="Clum A."/>
            <person name="Lindquist E."/>
            <person name="Daum C."/>
            <person name="Ramamoorthy G.K."/>
            <person name="Gryganskyi A."/>
            <person name="Culley D."/>
            <person name="Magnuson J.K."/>
            <person name="James T.Y."/>
            <person name="O'Malley M.A."/>
            <person name="Stajich J.E."/>
            <person name="Spatafora J.W."/>
            <person name="Visel A."/>
            <person name="Grigoriev I.V."/>
        </authorList>
    </citation>
    <scope>NUCLEOTIDE SEQUENCE [LARGE SCALE GENOMIC DNA]</scope>
    <source>
        <strain evidence="19 20">12-1054</strain>
    </source>
</reference>
<dbReference type="SUPFAM" id="SSF52343">
    <property type="entry name" value="Ferredoxin reductase-like, C-terminal NADP-linked domain"/>
    <property type="match status" value="1"/>
</dbReference>
<dbReference type="Pfam" id="PF00667">
    <property type="entry name" value="FAD_binding_1"/>
    <property type="match status" value="1"/>
</dbReference>
<dbReference type="GO" id="GO:0050660">
    <property type="term" value="F:flavin adenine dinucleotide binding"/>
    <property type="evidence" value="ECO:0007669"/>
    <property type="project" value="TreeGrafter"/>
</dbReference>
<evidence type="ECO:0000256" key="4">
    <source>
        <dbReference type="ARBA" id="ARBA00012604"/>
    </source>
</evidence>
<keyword evidence="12" id="KW-0249">Electron transport</keyword>
<proteinExistence type="predicted"/>
<evidence type="ECO:0000256" key="17">
    <source>
        <dbReference type="ARBA" id="ARBA00059320"/>
    </source>
</evidence>
<dbReference type="InterPro" id="IPR002869">
    <property type="entry name" value="Pyrv_flavodox_OxRed_cen"/>
</dbReference>
<keyword evidence="10" id="KW-0274">FAD</keyword>
<feature type="domain" description="FAD-binding FR-type" evidence="18">
    <location>
        <begin position="654"/>
        <end position="885"/>
    </location>
</feature>
<dbReference type="Gene3D" id="1.20.990.10">
    <property type="entry name" value="NADPH-cytochrome p450 Reductase, Chain A, domain 3"/>
    <property type="match status" value="1"/>
</dbReference>
<keyword evidence="20" id="KW-1185">Reference proteome</keyword>
<evidence type="ECO:0000256" key="15">
    <source>
        <dbReference type="ARBA" id="ARBA00023014"/>
    </source>
</evidence>
<keyword evidence="6" id="KW-0004">4Fe-4S</keyword>
<dbReference type="GO" id="GO:0004783">
    <property type="term" value="F:sulfite reductase (NADPH) activity"/>
    <property type="evidence" value="ECO:0007669"/>
    <property type="project" value="UniProtKB-EC"/>
</dbReference>
<dbReference type="InterPro" id="IPR003097">
    <property type="entry name" value="CysJ-like_FAD-binding"/>
</dbReference>
<accession>A0A1Y2FC86</accession>
<dbReference type="InterPro" id="IPR039261">
    <property type="entry name" value="FNR_nucleotide-bd"/>
</dbReference>
<dbReference type="GO" id="GO:0010181">
    <property type="term" value="F:FMN binding"/>
    <property type="evidence" value="ECO:0007669"/>
    <property type="project" value="TreeGrafter"/>
</dbReference>
<gene>
    <name evidence="19" type="ORF">BCR37DRAFT_393379</name>
</gene>
<keyword evidence="9" id="KW-0479">Metal-binding</keyword>
<dbReference type="Gene3D" id="3.40.920.10">
    <property type="entry name" value="Pyruvate-ferredoxin oxidoreductase, PFOR, domain III"/>
    <property type="match status" value="1"/>
</dbReference>
<dbReference type="OrthoDB" id="1856718at2759"/>
<dbReference type="PANTHER" id="PTHR19384:SF109">
    <property type="entry name" value="SULFITE REDUCTASE [NADPH] FLAVOPROTEIN COMPONENT"/>
    <property type="match status" value="1"/>
</dbReference>
<dbReference type="STRING" id="56484.A0A1Y2FC86"/>